<evidence type="ECO:0000313" key="9">
    <source>
        <dbReference type="EMBL" id="CAG9802264.1"/>
    </source>
</evidence>
<evidence type="ECO:0000259" key="8">
    <source>
        <dbReference type="PROSITE" id="PS50850"/>
    </source>
</evidence>
<dbReference type="PANTHER" id="PTHR23511:SF35">
    <property type="entry name" value="MAJOR FACILITATOR SUPERFAMILY (MFS) PROFILE DOMAIN-CONTAINING PROTEIN"/>
    <property type="match status" value="1"/>
</dbReference>
<dbReference type="Proteomes" id="UP001153620">
    <property type="component" value="Chromosome 2"/>
</dbReference>
<evidence type="ECO:0000256" key="4">
    <source>
        <dbReference type="ARBA" id="ARBA00022692"/>
    </source>
</evidence>
<dbReference type="GO" id="GO:0016020">
    <property type="term" value="C:membrane"/>
    <property type="evidence" value="ECO:0007669"/>
    <property type="project" value="UniProtKB-SubCell"/>
</dbReference>
<keyword evidence="6 7" id="KW-0472">Membrane</keyword>
<proteinExistence type="inferred from homology"/>
<evidence type="ECO:0000256" key="2">
    <source>
        <dbReference type="ARBA" id="ARBA00008335"/>
    </source>
</evidence>
<keyword evidence="10" id="KW-1185">Reference proteome</keyword>
<evidence type="ECO:0000256" key="3">
    <source>
        <dbReference type="ARBA" id="ARBA00022448"/>
    </source>
</evidence>
<evidence type="ECO:0000256" key="6">
    <source>
        <dbReference type="ARBA" id="ARBA00023136"/>
    </source>
</evidence>
<dbReference type="Gene3D" id="1.20.1250.20">
    <property type="entry name" value="MFS general substrate transporter like domains"/>
    <property type="match status" value="1"/>
</dbReference>
<feature type="transmembrane region" description="Helical" evidence="7">
    <location>
        <begin position="454"/>
        <end position="476"/>
    </location>
</feature>
<feature type="domain" description="Major facilitator superfamily (MFS) profile" evidence="8">
    <location>
        <begin position="33"/>
        <end position="503"/>
    </location>
</feature>
<feature type="transmembrane region" description="Helical" evidence="7">
    <location>
        <begin position="161"/>
        <end position="184"/>
    </location>
</feature>
<sequence length="503" mass="56585">MKTDEENNRNSGIKEFHTYNQALELTGLGKFHYFLLLTCGLCLMSVIVETLNIGFIIPLIDFECDLKLTLADKGILSASAFAGVVSSSYFWGFFADVTGRHKVMLICSICSFIFSFLSSFSINVWMLIITRFLVGFFVSGLAANTYAYLGEFHCDKTRAKHLNFCGVFMALALTFCPAIGWMILRFRHPGSSSIHLELIGVHYSFWRLFLVICSILPFIMSIFLWFLPESPKFLLLQKKHDQVLKILHAIYSTNTRTHIYPVSKIETDEQLLGSQREGRNFLKQLWIQTIPLFKAPFYKSTIKLSFVMFCLFAGSSGFFLWTPDILNQMIEYPNHTVCEIVDFVVGKRQNSTAGSCSSSVSINEGIYEITFMMGLFFSIVYFFNGLVINKFGKKNLLATWFILSGLSSILVPFNKNYYVILFLLLIFLTCGCCGSITSACIVDIYPTNIRAISLCIILIIGRLGAIAGSVFVSFMIATSCTAMFQIFGAMLIISALISCILPD</sequence>
<evidence type="ECO:0000256" key="1">
    <source>
        <dbReference type="ARBA" id="ARBA00004141"/>
    </source>
</evidence>
<feature type="transmembrane region" description="Helical" evidence="7">
    <location>
        <begin position="395"/>
        <end position="413"/>
    </location>
</feature>
<keyword evidence="3" id="KW-0813">Transport</keyword>
<protein>
    <recommendedName>
        <fullName evidence="8">Major facilitator superfamily (MFS) profile domain-containing protein</fullName>
    </recommendedName>
</protein>
<evidence type="ECO:0000256" key="7">
    <source>
        <dbReference type="SAM" id="Phobius"/>
    </source>
</evidence>
<gene>
    <name evidence="9" type="ORF">CHIRRI_LOCUS5177</name>
</gene>
<comment type="similarity">
    <text evidence="2">Belongs to the major facilitator superfamily.</text>
</comment>
<dbReference type="InterPro" id="IPR020846">
    <property type="entry name" value="MFS_dom"/>
</dbReference>
<reference evidence="9" key="2">
    <citation type="submission" date="2022-10" db="EMBL/GenBank/DDBJ databases">
        <authorList>
            <consortium name="ENA_rothamsted_submissions"/>
            <consortium name="culmorum"/>
            <person name="King R."/>
        </authorList>
    </citation>
    <scope>NUCLEOTIDE SEQUENCE</scope>
</reference>
<name>A0A9N9WQG0_9DIPT</name>
<evidence type="ECO:0000313" key="10">
    <source>
        <dbReference type="Proteomes" id="UP001153620"/>
    </source>
</evidence>
<feature type="transmembrane region" description="Helical" evidence="7">
    <location>
        <begin position="75"/>
        <end position="94"/>
    </location>
</feature>
<feature type="transmembrane region" description="Helical" evidence="7">
    <location>
        <begin position="128"/>
        <end position="149"/>
    </location>
</feature>
<feature type="transmembrane region" description="Helical" evidence="7">
    <location>
        <begin position="204"/>
        <end position="227"/>
    </location>
</feature>
<feature type="transmembrane region" description="Helical" evidence="7">
    <location>
        <begin position="103"/>
        <end position="122"/>
    </location>
</feature>
<keyword evidence="5 7" id="KW-1133">Transmembrane helix</keyword>
<dbReference type="InterPro" id="IPR005828">
    <property type="entry name" value="MFS_sugar_transport-like"/>
</dbReference>
<dbReference type="PANTHER" id="PTHR23511">
    <property type="entry name" value="SYNAPTIC VESICLE GLYCOPROTEIN 2"/>
    <property type="match status" value="1"/>
</dbReference>
<dbReference type="PROSITE" id="PS50850">
    <property type="entry name" value="MFS"/>
    <property type="match status" value="1"/>
</dbReference>
<evidence type="ECO:0000256" key="5">
    <source>
        <dbReference type="ARBA" id="ARBA00022989"/>
    </source>
</evidence>
<feature type="transmembrane region" description="Helical" evidence="7">
    <location>
        <begin position="304"/>
        <end position="322"/>
    </location>
</feature>
<feature type="transmembrane region" description="Helical" evidence="7">
    <location>
        <begin position="482"/>
        <end position="501"/>
    </location>
</feature>
<feature type="transmembrane region" description="Helical" evidence="7">
    <location>
        <begin position="33"/>
        <end position="60"/>
    </location>
</feature>
<comment type="subcellular location">
    <subcellularLocation>
        <location evidence="1">Membrane</location>
        <topology evidence="1">Multi-pass membrane protein</topology>
    </subcellularLocation>
</comment>
<feature type="transmembrane region" description="Helical" evidence="7">
    <location>
        <begin position="419"/>
        <end position="442"/>
    </location>
</feature>
<dbReference type="EMBL" id="OU895878">
    <property type="protein sequence ID" value="CAG9802264.1"/>
    <property type="molecule type" value="Genomic_DNA"/>
</dbReference>
<dbReference type="Pfam" id="PF00083">
    <property type="entry name" value="Sugar_tr"/>
    <property type="match status" value="1"/>
</dbReference>
<dbReference type="SUPFAM" id="SSF103473">
    <property type="entry name" value="MFS general substrate transporter"/>
    <property type="match status" value="1"/>
</dbReference>
<dbReference type="GO" id="GO:0022857">
    <property type="term" value="F:transmembrane transporter activity"/>
    <property type="evidence" value="ECO:0007669"/>
    <property type="project" value="InterPro"/>
</dbReference>
<dbReference type="OrthoDB" id="10262656at2759"/>
<dbReference type="InterPro" id="IPR036259">
    <property type="entry name" value="MFS_trans_sf"/>
</dbReference>
<keyword evidence="4 7" id="KW-0812">Transmembrane</keyword>
<dbReference type="AlphaFoldDB" id="A0A9N9WQG0"/>
<feature type="transmembrane region" description="Helical" evidence="7">
    <location>
        <begin position="365"/>
        <end position="383"/>
    </location>
</feature>
<organism evidence="9 10">
    <name type="scientific">Chironomus riparius</name>
    <dbReference type="NCBI Taxonomy" id="315576"/>
    <lineage>
        <taxon>Eukaryota</taxon>
        <taxon>Metazoa</taxon>
        <taxon>Ecdysozoa</taxon>
        <taxon>Arthropoda</taxon>
        <taxon>Hexapoda</taxon>
        <taxon>Insecta</taxon>
        <taxon>Pterygota</taxon>
        <taxon>Neoptera</taxon>
        <taxon>Endopterygota</taxon>
        <taxon>Diptera</taxon>
        <taxon>Nematocera</taxon>
        <taxon>Chironomoidea</taxon>
        <taxon>Chironomidae</taxon>
        <taxon>Chironominae</taxon>
        <taxon>Chironomus</taxon>
    </lineage>
</organism>
<reference evidence="9" key="1">
    <citation type="submission" date="2022-01" db="EMBL/GenBank/DDBJ databases">
        <authorList>
            <person name="King R."/>
        </authorList>
    </citation>
    <scope>NUCLEOTIDE SEQUENCE</scope>
</reference>
<accession>A0A9N9WQG0</accession>